<dbReference type="AlphaFoldDB" id="C0G9B3"/>
<feature type="signal peptide" evidence="1">
    <location>
        <begin position="1"/>
        <end position="31"/>
    </location>
</feature>
<accession>C0G9B3</accession>
<sequence length="141" mass="15133">MTLMLAACGKPMNIMALISILHLSSGGVALAADTGRIIIRNDLAACVDMRVEKPPFEYPNGSNIVAINANFKLRKPIGACGCMSALARYASSVNERESRLFLQQGLFNLKKSDTKTLPLATEPALVKDGNIEITVGCARPR</sequence>
<evidence type="ECO:0008006" key="4">
    <source>
        <dbReference type="Google" id="ProtNLM"/>
    </source>
</evidence>
<gene>
    <name evidence="2" type="ORF">BCETI_6000474</name>
</gene>
<dbReference type="Proteomes" id="UP000003678">
    <property type="component" value="Unassembled WGS sequence"/>
</dbReference>
<evidence type="ECO:0000256" key="1">
    <source>
        <dbReference type="SAM" id="SignalP"/>
    </source>
</evidence>
<comment type="caution">
    <text evidence="2">The sequence shown here is derived from an EMBL/GenBank/DDBJ whole genome shotgun (WGS) entry which is preliminary data.</text>
</comment>
<dbReference type="InterPro" id="IPR018696">
    <property type="entry name" value="DUF2195"/>
</dbReference>
<evidence type="ECO:0000313" key="2">
    <source>
        <dbReference type="EMBL" id="EEH13527.1"/>
    </source>
</evidence>
<name>C0G9B3_9HYPH</name>
<evidence type="ECO:0000313" key="3">
    <source>
        <dbReference type="Proteomes" id="UP000003678"/>
    </source>
</evidence>
<organism evidence="2 3">
    <name type="scientific">Brucella ceti str. Cudo</name>
    <dbReference type="NCBI Taxonomy" id="595497"/>
    <lineage>
        <taxon>Bacteria</taxon>
        <taxon>Pseudomonadati</taxon>
        <taxon>Pseudomonadota</taxon>
        <taxon>Alphaproteobacteria</taxon>
        <taxon>Hyphomicrobiales</taxon>
        <taxon>Brucellaceae</taxon>
        <taxon>Brucella/Ochrobactrum group</taxon>
        <taxon>Brucella</taxon>
    </lineage>
</organism>
<proteinExistence type="predicted"/>
<dbReference type="Pfam" id="PF09961">
    <property type="entry name" value="DUF2195"/>
    <property type="match status" value="1"/>
</dbReference>
<dbReference type="EMBL" id="ACJD01000006">
    <property type="protein sequence ID" value="EEH13527.1"/>
    <property type="molecule type" value="Genomic_DNA"/>
</dbReference>
<feature type="chain" id="PRO_5002898530" description="DUF2195 family protein" evidence="1">
    <location>
        <begin position="32"/>
        <end position="141"/>
    </location>
</feature>
<protein>
    <recommendedName>
        <fullName evidence="4">DUF2195 family protein</fullName>
    </recommendedName>
</protein>
<reference evidence="2 3" key="1">
    <citation type="submission" date="2009-03" db="EMBL/GenBank/DDBJ databases">
        <authorList>
            <person name="Setubal J.C."/>
            <person name="Boyle S."/>
            <person name="Crasta O.R."/>
            <person name="Gillespie J.J."/>
            <person name="Kenyon R.W."/>
            <person name="Lu J."/>
            <person name="Mane S."/>
            <person name="Nagrani S."/>
            <person name="Shallom J.M."/>
            <person name="Shallom S."/>
            <person name="Shukla M."/>
            <person name="Snyder E.E."/>
            <person name="Sobral B.W."/>
            <person name="Wattam A.R."/>
            <person name="Will R."/>
            <person name="Williams K."/>
            <person name="Yoo H."/>
            <person name="Bruce D.H."/>
            <person name="Detter C."/>
            <person name="Munk C."/>
            <person name="Brettin T.S."/>
            <person name="Ficht T."/>
        </authorList>
    </citation>
    <scope>NUCLEOTIDE SEQUENCE [LARGE SCALE GENOMIC DNA]</scope>
    <source>
        <strain evidence="2 3">Cudo</strain>
    </source>
</reference>
<keyword evidence="1" id="KW-0732">Signal</keyword>